<keyword evidence="1" id="KW-0238">DNA-binding</keyword>
<dbReference type="RefSeq" id="WP_013767397.1">
    <property type="nucleotide sequence ID" value="NC_015510.1"/>
</dbReference>
<dbReference type="Proteomes" id="UP000008461">
    <property type="component" value="Chromosome"/>
</dbReference>
<evidence type="ECO:0000313" key="4">
    <source>
        <dbReference type="Proteomes" id="UP000008461"/>
    </source>
</evidence>
<proteinExistence type="predicted"/>
<dbReference type="KEGG" id="hhy:Halhy_5036"/>
<accession>F4L2A9</accession>
<reference key="2">
    <citation type="submission" date="2011-04" db="EMBL/GenBank/DDBJ databases">
        <title>Complete sequence of chromosome of Haliscomenobacter hydrossis DSM 1100.</title>
        <authorList>
            <consortium name="US DOE Joint Genome Institute (JGI-PGF)"/>
            <person name="Lucas S."/>
            <person name="Han J."/>
            <person name="Lapidus A."/>
            <person name="Bruce D."/>
            <person name="Goodwin L."/>
            <person name="Pitluck S."/>
            <person name="Peters L."/>
            <person name="Kyrpides N."/>
            <person name="Mavromatis K."/>
            <person name="Ivanova N."/>
            <person name="Ovchinnikova G."/>
            <person name="Pagani I."/>
            <person name="Daligault H."/>
            <person name="Detter J.C."/>
            <person name="Han C."/>
            <person name="Land M."/>
            <person name="Hauser L."/>
            <person name="Markowitz V."/>
            <person name="Cheng J.-F."/>
            <person name="Hugenholtz P."/>
            <person name="Woyke T."/>
            <person name="Wu D."/>
            <person name="Verbarg S."/>
            <person name="Frueling A."/>
            <person name="Brambilla E."/>
            <person name="Klenk H.-P."/>
            <person name="Eisen J.A."/>
        </authorList>
    </citation>
    <scope>NUCLEOTIDE SEQUENCE</scope>
    <source>
        <strain>DSM 1100</strain>
    </source>
</reference>
<evidence type="ECO:0000256" key="1">
    <source>
        <dbReference type="ARBA" id="ARBA00023125"/>
    </source>
</evidence>
<protein>
    <submittedName>
        <fullName evidence="3">Helix-turn-helix domain protein</fullName>
    </submittedName>
</protein>
<dbReference type="CDD" id="cd00093">
    <property type="entry name" value="HTH_XRE"/>
    <property type="match status" value="1"/>
</dbReference>
<dbReference type="STRING" id="760192.Halhy_5036"/>
<dbReference type="Pfam" id="PF01381">
    <property type="entry name" value="HTH_3"/>
    <property type="match status" value="1"/>
</dbReference>
<dbReference type="Gene3D" id="1.10.260.40">
    <property type="entry name" value="lambda repressor-like DNA-binding domains"/>
    <property type="match status" value="1"/>
</dbReference>
<dbReference type="HOGENOM" id="CLU_1308680_0_0_10"/>
<name>F4L2A9_HALH1</name>
<dbReference type="eggNOG" id="COG1476">
    <property type="taxonomic scope" value="Bacteria"/>
</dbReference>
<dbReference type="GO" id="GO:0003677">
    <property type="term" value="F:DNA binding"/>
    <property type="evidence" value="ECO:0007669"/>
    <property type="project" value="UniProtKB-KW"/>
</dbReference>
<dbReference type="EMBL" id="CP002691">
    <property type="protein sequence ID" value="AEE52862.1"/>
    <property type="molecule type" value="Genomic_DNA"/>
</dbReference>
<sequence length="210" mass="24451">MVEEKKLKKNLADNLIRLRNERGLTQEALVSDLKKQDVDISRTALASYENRRSFPKLDVLFELSRYFNKSIDDLLIDIEERGNVFDHNVVSKLDLNDLLKDFSEILTYFKLYRSMYFNLVEIVLDAAESKEARENLLHTIMGAYAHEKLKLPVLHEVYSEKLDHLEISIFKGVHHKIPLNELAEQLNMSPEEVTAVFIHAKDKIIDLLLN</sequence>
<dbReference type="AlphaFoldDB" id="F4L2A9"/>
<keyword evidence="4" id="KW-1185">Reference proteome</keyword>
<dbReference type="PANTHER" id="PTHR46558">
    <property type="entry name" value="TRACRIPTIONAL REGULATORY PROTEIN-RELATED-RELATED"/>
    <property type="match status" value="1"/>
</dbReference>
<gene>
    <name evidence="3" type="ordered locus">Halhy_5036</name>
</gene>
<evidence type="ECO:0000313" key="3">
    <source>
        <dbReference type="EMBL" id="AEE52862.1"/>
    </source>
</evidence>
<dbReference type="InterPro" id="IPR001387">
    <property type="entry name" value="Cro/C1-type_HTH"/>
</dbReference>
<dbReference type="InterPro" id="IPR010982">
    <property type="entry name" value="Lambda_DNA-bd_dom_sf"/>
</dbReference>
<dbReference type="SUPFAM" id="SSF47413">
    <property type="entry name" value="lambda repressor-like DNA-binding domains"/>
    <property type="match status" value="1"/>
</dbReference>
<dbReference type="SMART" id="SM00530">
    <property type="entry name" value="HTH_XRE"/>
    <property type="match status" value="1"/>
</dbReference>
<evidence type="ECO:0000259" key="2">
    <source>
        <dbReference type="PROSITE" id="PS50943"/>
    </source>
</evidence>
<reference evidence="3 4" key="1">
    <citation type="journal article" date="2011" name="Stand. Genomic Sci.">
        <title>Complete genome sequence of Haliscomenobacter hydrossis type strain (O).</title>
        <authorList>
            <consortium name="US DOE Joint Genome Institute (JGI-PGF)"/>
            <person name="Daligault H."/>
            <person name="Lapidus A."/>
            <person name="Zeytun A."/>
            <person name="Nolan M."/>
            <person name="Lucas S."/>
            <person name="Del Rio T.G."/>
            <person name="Tice H."/>
            <person name="Cheng J.F."/>
            <person name="Tapia R."/>
            <person name="Han C."/>
            <person name="Goodwin L."/>
            <person name="Pitluck S."/>
            <person name="Liolios K."/>
            <person name="Pagani I."/>
            <person name="Ivanova N."/>
            <person name="Huntemann M."/>
            <person name="Mavromatis K."/>
            <person name="Mikhailova N."/>
            <person name="Pati A."/>
            <person name="Chen A."/>
            <person name="Palaniappan K."/>
            <person name="Land M."/>
            <person name="Hauser L."/>
            <person name="Brambilla E.M."/>
            <person name="Rohde M."/>
            <person name="Verbarg S."/>
            <person name="Goker M."/>
            <person name="Bristow J."/>
            <person name="Eisen J.A."/>
            <person name="Markowitz V."/>
            <person name="Hugenholtz P."/>
            <person name="Kyrpides N.C."/>
            <person name="Klenk H.P."/>
            <person name="Woyke T."/>
        </authorList>
    </citation>
    <scope>NUCLEOTIDE SEQUENCE [LARGE SCALE GENOMIC DNA]</scope>
    <source>
        <strain evidence="4">ATCC 27775 / DSM 1100 / LMG 10767 / O</strain>
    </source>
</reference>
<dbReference type="PROSITE" id="PS50943">
    <property type="entry name" value="HTH_CROC1"/>
    <property type="match status" value="1"/>
</dbReference>
<feature type="domain" description="HTH cro/C1-type" evidence="2">
    <location>
        <begin position="15"/>
        <end position="74"/>
    </location>
</feature>
<organism evidence="3 4">
    <name type="scientific">Haliscomenobacter hydrossis (strain ATCC 27775 / DSM 1100 / LMG 10767 / O)</name>
    <dbReference type="NCBI Taxonomy" id="760192"/>
    <lineage>
        <taxon>Bacteria</taxon>
        <taxon>Pseudomonadati</taxon>
        <taxon>Bacteroidota</taxon>
        <taxon>Saprospiria</taxon>
        <taxon>Saprospirales</taxon>
        <taxon>Haliscomenobacteraceae</taxon>
        <taxon>Haliscomenobacter</taxon>
    </lineage>
</organism>
<dbReference type="PANTHER" id="PTHR46558:SF11">
    <property type="entry name" value="HTH-TYPE TRANSCRIPTIONAL REGULATOR XRE"/>
    <property type="match status" value="1"/>
</dbReference>
<dbReference type="OrthoDB" id="3831186at2"/>